<sequence length="60" mass="6902">MRSREVIKRIEADGWYWVATKGDHHQFKHPTKPGRVTVPHPNSDIPKGTLNSIWKQAGLK</sequence>
<dbReference type="PANTHER" id="PTHR34873:SF3">
    <property type="entry name" value="ADDICTION MODULE TOXIN, HICA FAMILY"/>
    <property type="match status" value="1"/>
</dbReference>
<dbReference type="SUPFAM" id="SSF54786">
    <property type="entry name" value="YcfA/nrd intein domain"/>
    <property type="match status" value="1"/>
</dbReference>
<evidence type="ECO:0000313" key="10">
    <source>
        <dbReference type="Proteomes" id="UP000199579"/>
    </source>
</evidence>
<evidence type="ECO:0000256" key="1">
    <source>
        <dbReference type="ARBA" id="ARBA00006620"/>
    </source>
</evidence>
<proteinExistence type="inferred from homology"/>
<protein>
    <submittedName>
        <fullName evidence="9">Predicted RNA binding protein YcfA, dsRBD-like fold, HicA-like mRNA interferase family</fullName>
    </submittedName>
</protein>
<keyword evidence="7" id="KW-0346">Stress response</keyword>
<dbReference type="Proteomes" id="UP000199579">
    <property type="component" value="Unassembled WGS sequence"/>
</dbReference>
<dbReference type="InterPro" id="IPR038570">
    <property type="entry name" value="HicA_sf"/>
</dbReference>
<keyword evidence="5" id="KW-0378">Hydrolase</keyword>
<dbReference type="Gene3D" id="3.30.920.30">
    <property type="entry name" value="Hypothetical protein"/>
    <property type="match status" value="1"/>
</dbReference>
<evidence type="ECO:0000256" key="8">
    <source>
        <dbReference type="SAM" id="MobiDB-lite"/>
    </source>
</evidence>
<dbReference type="InterPro" id="IPR012933">
    <property type="entry name" value="HicA_mRNA_interferase"/>
</dbReference>
<keyword evidence="3" id="KW-0540">Nuclease</keyword>
<dbReference type="EMBL" id="FOSX01000159">
    <property type="protein sequence ID" value="SFL53639.1"/>
    <property type="molecule type" value="Genomic_DNA"/>
</dbReference>
<name>A0A1I4IGX5_9GAMM</name>
<evidence type="ECO:0000256" key="3">
    <source>
        <dbReference type="ARBA" id="ARBA00022722"/>
    </source>
</evidence>
<evidence type="ECO:0000256" key="5">
    <source>
        <dbReference type="ARBA" id="ARBA00022801"/>
    </source>
</evidence>
<gene>
    <name evidence="9" type="ORF">SAMN04244574_04598</name>
</gene>
<dbReference type="AlphaFoldDB" id="A0A1I4IGX5"/>
<dbReference type="PANTHER" id="PTHR34873">
    <property type="entry name" value="SSR1766 PROTEIN"/>
    <property type="match status" value="1"/>
</dbReference>
<evidence type="ECO:0000256" key="6">
    <source>
        <dbReference type="ARBA" id="ARBA00022884"/>
    </source>
</evidence>
<dbReference type="GO" id="GO:0016787">
    <property type="term" value="F:hydrolase activity"/>
    <property type="evidence" value="ECO:0007669"/>
    <property type="project" value="UniProtKB-KW"/>
</dbReference>
<evidence type="ECO:0000256" key="2">
    <source>
        <dbReference type="ARBA" id="ARBA00022649"/>
    </source>
</evidence>
<organism evidence="9 10">
    <name type="scientific">Azotobacter beijerinckii</name>
    <dbReference type="NCBI Taxonomy" id="170623"/>
    <lineage>
        <taxon>Bacteria</taxon>
        <taxon>Pseudomonadati</taxon>
        <taxon>Pseudomonadota</taxon>
        <taxon>Gammaproteobacteria</taxon>
        <taxon>Pseudomonadales</taxon>
        <taxon>Pseudomonadaceae</taxon>
        <taxon>Azotobacter</taxon>
    </lineage>
</organism>
<keyword evidence="2" id="KW-1277">Toxin-antitoxin system</keyword>
<keyword evidence="4" id="KW-0255">Endonuclease</keyword>
<evidence type="ECO:0000256" key="4">
    <source>
        <dbReference type="ARBA" id="ARBA00022759"/>
    </source>
</evidence>
<dbReference type="RefSeq" id="WP_090944660.1">
    <property type="nucleotide sequence ID" value="NZ_FOSX01000159.1"/>
</dbReference>
<dbReference type="GO" id="GO:0003729">
    <property type="term" value="F:mRNA binding"/>
    <property type="evidence" value="ECO:0007669"/>
    <property type="project" value="InterPro"/>
</dbReference>
<feature type="region of interest" description="Disordered" evidence="8">
    <location>
        <begin position="24"/>
        <end position="51"/>
    </location>
</feature>
<accession>A0A1I4IGX5</accession>
<dbReference type="Pfam" id="PF07927">
    <property type="entry name" value="HicA_toxin"/>
    <property type="match status" value="1"/>
</dbReference>
<evidence type="ECO:0000256" key="7">
    <source>
        <dbReference type="ARBA" id="ARBA00023016"/>
    </source>
</evidence>
<keyword evidence="6" id="KW-0694">RNA-binding</keyword>
<evidence type="ECO:0000313" key="9">
    <source>
        <dbReference type="EMBL" id="SFL53639.1"/>
    </source>
</evidence>
<comment type="similarity">
    <text evidence="1">Belongs to the HicA mRNA interferase family.</text>
</comment>
<dbReference type="GO" id="GO:0004519">
    <property type="term" value="F:endonuclease activity"/>
    <property type="evidence" value="ECO:0007669"/>
    <property type="project" value="UniProtKB-KW"/>
</dbReference>
<reference evidence="9 10" key="1">
    <citation type="submission" date="2016-10" db="EMBL/GenBank/DDBJ databases">
        <authorList>
            <person name="de Groot N.N."/>
        </authorList>
    </citation>
    <scope>NUCLEOTIDE SEQUENCE [LARGE SCALE GENOMIC DNA]</scope>
    <source>
        <strain evidence="9 10">DSM 381</strain>
    </source>
</reference>